<dbReference type="eggNOG" id="ENOG502QUNQ">
    <property type="taxonomic scope" value="Eukaryota"/>
</dbReference>
<gene>
    <name evidence="2" type="ORF">PHAVU_004G087100g</name>
</gene>
<feature type="region of interest" description="Disordered" evidence="1">
    <location>
        <begin position="326"/>
        <end position="352"/>
    </location>
</feature>
<dbReference type="InterPro" id="IPR012337">
    <property type="entry name" value="RNaseH-like_sf"/>
</dbReference>
<dbReference type="Proteomes" id="UP000000226">
    <property type="component" value="Chromosome 4"/>
</dbReference>
<dbReference type="Gramene" id="ESW23915">
    <property type="protein sequence ID" value="ESW23915"/>
    <property type="gene ID" value="PHAVU_004G087100g"/>
</dbReference>
<proteinExistence type="predicted"/>
<dbReference type="EMBL" id="CM002291">
    <property type="protein sequence ID" value="ESW23915.1"/>
    <property type="molecule type" value="Genomic_DNA"/>
</dbReference>
<dbReference type="STRING" id="3885.V7C3Q0"/>
<name>V7C3Q0_PHAVU</name>
<dbReference type="PANTHER" id="PTHR32166:SF122">
    <property type="entry name" value="OS09G0499600 PROTEIN"/>
    <property type="match status" value="1"/>
</dbReference>
<dbReference type="SUPFAM" id="SSF53098">
    <property type="entry name" value="Ribonuclease H-like"/>
    <property type="match status" value="1"/>
</dbReference>
<evidence type="ECO:0000313" key="2">
    <source>
        <dbReference type="EMBL" id="ESW23915.1"/>
    </source>
</evidence>
<feature type="compositionally biased region" description="Acidic residues" evidence="1">
    <location>
        <begin position="342"/>
        <end position="352"/>
    </location>
</feature>
<evidence type="ECO:0008006" key="4">
    <source>
        <dbReference type="Google" id="ProtNLM"/>
    </source>
</evidence>
<evidence type="ECO:0000256" key="1">
    <source>
        <dbReference type="SAM" id="MobiDB-lite"/>
    </source>
</evidence>
<dbReference type="PANTHER" id="PTHR32166">
    <property type="entry name" value="OSJNBA0013A04.12 PROTEIN"/>
    <property type="match status" value="1"/>
</dbReference>
<evidence type="ECO:0000313" key="3">
    <source>
        <dbReference type="Proteomes" id="UP000000226"/>
    </source>
</evidence>
<reference evidence="3" key="1">
    <citation type="journal article" date="2014" name="Nat. Genet.">
        <title>A reference genome for common bean and genome-wide analysis of dual domestications.</title>
        <authorList>
            <person name="Schmutz J."/>
            <person name="McClean P.E."/>
            <person name="Mamidi S."/>
            <person name="Wu G.A."/>
            <person name="Cannon S.B."/>
            <person name="Grimwood J."/>
            <person name="Jenkins J."/>
            <person name="Shu S."/>
            <person name="Song Q."/>
            <person name="Chavarro C."/>
            <person name="Torres-Torres M."/>
            <person name="Geffroy V."/>
            <person name="Moghaddam S.M."/>
            <person name="Gao D."/>
            <person name="Abernathy B."/>
            <person name="Barry K."/>
            <person name="Blair M."/>
            <person name="Brick M.A."/>
            <person name="Chovatia M."/>
            <person name="Gepts P."/>
            <person name="Goodstein D.M."/>
            <person name="Gonzales M."/>
            <person name="Hellsten U."/>
            <person name="Hyten D.L."/>
            <person name="Jia G."/>
            <person name="Kelly J.D."/>
            <person name="Kudrna D."/>
            <person name="Lee R."/>
            <person name="Richard M.M."/>
            <person name="Miklas P.N."/>
            <person name="Osorno J.M."/>
            <person name="Rodrigues J."/>
            <person name="Thareau V."/>
            <person name="Urrea C.A."/>
            <person name="Wang M."/>
            <person name="Yu Y."/>
            <person name="Zhang M."/>
            <person name="Wing R.A."/>
            <person name="Cregan P.B."/>
            <person name="Rokhsar D.S."/>
            <person name="Jackson S.A."/>
        </authorList>
    </citation>
    <scope>NUCLEOTIDE SEQUENCE [LARGE SCALE GENOMIC DNA]</scope>
    <source>
        <strain evidence="3">cv. G19833</strain>
    </source>
</reference>
<keyword evidence="3" id="KW-1185">Reference proteome</keyword>
<accession>V7C3Q0</accession>
<dbReference type="AlphaFoldDB" id="V7C3Q0"/>
<dbReference type="OrthoDB" id="1934703at2759"/>
<protein>
    <recommendedName>
        <fullName evidence="4">DUF659 domain-containing protein</fullName>
    </recommendedName>
</protein>
<sequence>MQKRKKLYWTPCAAHCIDLMLEDFEKKISLHHDTIANGCLNDNKGSLIKMFTSSERRSSQFAKTRDGELVEILILDKGFWKNILNCLRGALPLIKVLCMVDSYEKPAMGFIYEEMDIAKEKIQNLFNGVSKSYTLLWEITDHRWDNQLHRPLHAAGYYLNPMLHYHPDFKVDYEVKLGLYECLERLVGDLDVMGKIDFQLESFKTKSGLYGTPLAQLGLKTKTPSQWWESYGAQLPELQNLQLDSSGCERNWSVFERVHTKKINCLHQMTMNDVVFVMTNSRLTKKKDVRKTKEYTIDDISFDDEWTVEENETLYGLDEDILLEVGEDDASRGATNDLEVPPIDDDLEVPAN</sequence>
<organism evidence="2 3">
    <name type="scientific">Phaseolus vulgaris</name>
    <name type="common">Kidney bean</name>
    <name type="synonym">French bean</name>
    <dbReference type="NCBI Taxonomy" id="3885"/>
    <lineage>
        <taxon>Eukaryota</taxon>
        <taxon>Viridiplantae</taxon>
        <taxon>Streptophyta</taxon>
        <taxon>Embryophyta</taxon>
        <taxon>Tracheophyta</taxon>
        <taxon>Spermatophyta</taxon>
        <taxon>Magnoliopsida</taxon>
        <taxon>eudicotyledons</taxon>
        <taxon>Gunneridae</taxon>
        <taxon>Pentapetalae</taxon>
        <taxon>rosids</taxon>
        <taxon>fabids</taxon>
        <taxon>Fabales</taxon>
        <taxon>Fabaceae</taxon>
        <taxon>Papilionoideae</taxon>
        <taxon>50 kb inversion clade</taxon>
        <taxon>NPAAA clade</taxon>
        <taxon>indigoferoid/millettioid clade</taxon>
        <taxon>Phaseoleae</taxon>
        <taxon>Phaseolus</taxon>
    </lineage>
</organism>
<dbReference type="OMA" id="FSSETWN"/>